<keyword evidence="2" id="KW-0472">Membrane</keyword>
<sequence length="294" mass="32178">MAMGKRDGSRGMGKRGWFVGFLTGVWLSILGGCPYLLLKSPERVLPLLGEKELVFEFLRDTTKLPVQEDIAESDYTRRTITFPSQGTTIEAWLYLPQTKPAPIVIMGHGLGSQKDMGLHPFAEQFAQAGMAVLVIDYRGFGGSDGLPRHHISWRKHLEDYQAALDWVHLGQMDPQEVDASRIALWGVSYSGAHALMTAAKEGNEKKVAAVVANEPFLTGDGSIGKAIKERGLLKVARLVCAAVIDKAREFFGLDAIYVKLVGPYEELALLNMSKEELLAARGGQAPYPPQRIGG</sequence>
<dbReference type="GO" id="GO:0016787">
    <property type="term" value="F:hydrolase activity"/>
    <property type="evidence" value="ECO:0007669"/>
    <property type="project" value="UniProtKB-KW"/>
</dbReference>
<keyword evidence="2" id="KW-0812">Transmembrane</keyword>
<protein>
    <submittedName>
        <fullName evidence="4">Alpha/Beta hydrolase protein</fullName>
    </submittedName>
</protein>
<evidence type="ECO:0000313" key="5">
    <source>
        <dbReference type="Proteomes" id="UP000815325"/>
    </source>
</evidence>
<dbReference type="InterPro" id="IPR000383">
    <property type="entry name" value="Xaa-Pro-like_dom"/>
</dbReference>
<dbReference type="InterPro" id="IPR050261">
    <property type="entry name" value="FrsA_esterase"/>
</dbReference>
<accession>A0ABQ7GVS1</accession>
<evidence type="ECO:0000256" key="2">
    <source>
        <dbReference type="SAM" id="Phobius"/>
    </source>
</evidence>
<dbReference type="EMBL" id="MU069568">
    <property type="protein sequence ID" value="KAF5838711.1"/>
    <property type="molecule type" value="Genomic_DNA"/>
</dbReference>
<dbReference type="PANTHER" id="PTHR22946:SF9">
    <property type="entry name" value="POLYKETIDE TRANSFERASE AF380"/>
    <property type="match status" value="1"/>
</dbReference>
<feature type="domain" description="Xaa-Pro dipeptidyl-peptidase-like" evidence="3">
    <location>
        <begin position="86"/>
        <end position="211"/>
    </location>
</feature>
<gene>
    <name evidence="4" type="ORF">DUNSADRAFT_2336</name>
</gene>
<feature type="transmembrane region" description="Helical" evidence="2">
    <location>
        <begin position="16"/>
        <end position="38"/>
    </location>
</feature>
<evidence type="ECO:0000313" key="4">
    <source>
        <dbReference type="EMBL" id="KAF5838711.1"/>
    </source>
</evidence>
<reference evidence="4" key="1">
    <citation type="submission" date="2017-08" db="EMBL/GenBank/DDBJ databases">
        <authorList>
            <person name="Polle J.E."/>
            <person name="Barry K."/>
            <person name="Cushman J."/>
            <person name="Schmutz J."/>
            <person name="Tran D."/>
            <person name="Hathwaick L.T."/>
            <person name="Yim W.C."/>
            <person name="Jenkins J."/>
            <person name="Mckie-Krisberg Z.M."/>
            <person name="Prochnik S."/>
            <person name="Lindquist E."/>
            <person name="Dockter R.B."/>
            <person name="Adam C."/>
            <person name="Molina H."/>
            <person name="Bunkerborg J."/>
            <person name="Jin E."/>
            <person name="Buchheim M."/>
            <person name="Magnuson J."/>
        </authorList>
    </citation>
    <scope>NUCLEOTIDE SEQUENCE</scope>
    <source>
        <strain evidence="4">CCAP 19/18</strain>
    </source>
</reference>
<dbReference type="PROSITE" id="PS51257">
    <property type="entry name" value="PROKAR_LIPOPROTEIN"/>
    <property type="match status" value="1"/>
</dbReference>
<dbReference type="SUPFAM" id="SSF53474">
    <property type="entry name" value="alpha/beta-Hydrolases"/>
    <property type="match status" value="1"/>
</dbReference>
<keyword evidence="1 4" id="KW-0378">Hydrolase</keyword>
<keyword evidence="2" id="KW-1133">Transmembrane helix</keyword>
<dbReference type="PANTHER" id="PTHR22946">
    <property type="entry name" value="DIENELACTONE HYDROLASE DOMAIN-CONTAINING PROTEIN-RELATED"/>
    <property type="match status" value="1"/>
</dbReference>
<name>A0ABQ7GVS1_DUNSA</name>
<evidence type="ECO:0000259" key="3">
    <source>
        <dbReference type="Pfam" id="PF02129"/>
    </source>
</evidence>
<evidence type="ECO:0000256" key="1">
    <source>
        <dbReference type="ARBA" id="ARBA00022801"/>
    </source>
</evidence>
<dbReference type="Gene3D" id="3.40.50.1820">
    <property type="entry name" value="alpha/beta hydrolase"/>
    <property type="match status" value="1"/>
</dbReference>
<comment type="caution">
    <text evidence="4">The sequence shown here is derived from an EMBL/GenBank/DDBJ whole genome shotgun (WGS) entry which is preliminary data.</text>
</comment>
<dbReference type="Pfam" id="PF02129">
    <property type="entry name" value="Peptidase_S15"/>
    <property type="match status" value="1"/>
</dbReference>
<proteinExistence type="predicted"/>
<dbReference type="Proteomes" id="UP000815325">
    <property type="component" value="Unassembled WGS sequence"/>
</dbReference>
<organism evidence="4 5">
    <name type="scientific">Dunaliella salina</name>
    <name type="common">Green alga</name>
    <name type="synonym">Protococcus salinus</name>
    <dbReference type="NCBI Taxonomy" id="3046"/>
    <lineage>
        <taxon>Eukaryota</taxon>
        <taxon>Viridiplantae</taxon>
        <taxon>Chlorophyta</taxon>
        <taxon>core chlorophytes</taxon>
        <taxon>Chlorophyceae</taxon>
        <taxon>CS clade</taxon>
        <taxon>Chlamydomonadales</taxon>
        <taxon>Dunaliellaceae</taxon>
        <taxon>Dunaliella</taxon>
    </lineage>
</organism>
<keyword evidence="5" id="KW-1185">Reference proteome</keyword>
<dbReference type="InterPro" id="IPR029058">
    <property type="entry name" value="AB_hydrolase_fold"/>
</dbReference>